<evidence type="ECO:0000313" key="3">
    <source>
        <dbReference type="Proteomes" id="UP001498398"/>
    </source>
</evidence>
<evidence type="ECO:0000256" key="1">
    <source>
        <dbReference type="SAM" id="MobiDB-lite"/>
    </source>
</evidence>
<feature type="compositionally biased region" description="Polar residues" evidence="1">
    <location>
        <begin position="85"/>
        <end position="95"/>
    </location>
</feature>
<proteinExistence type="predicted"/>
<keyword evidence="3" id="KW-1185">Reference proteome</keyword>
<name>A0ABR1K742_9AGAR</name>
<dbReference type="Proteomes" id="UP001498398">
    <property type="component" value="Unassembled WGS sequence"/>
</dbReference>
<feature type="region of interest" description="Disordered" evidence="1">
    <location>
        <begin position="1"/>
        <end position="30"/>
    </location>
</feature>
<comment type="caution">
    <text evidence="2">The sequence shown here is derived from an EMBL/GenBank/DDBJ whole genome shotgun (WGS) entry which is preliminary data.</text>
</comment>
<reference evidence="2 3" key="1">
    <citation type="submission" date="2024-01" db="EMBL/GenBank/DDBJ databases">
        <title>A draft genome for the cacao thread blight pathogen Marasmiellus scandens.</title>
        <authorList>
            <person name="Baruah I.K."/>
            <person name="Leung J."/>
            <person name="Bukari Y."/>
            <person name="Amoako-Attah I."/>
            <person name="Meinhardt L.W."/>
            <person name="Bailey B.A."/>
            <person name="Cohen S.P."/>
        </authorList>
    </citation>
    <scope>NUCLEOTIDE SEQUENCE [LARGE SCALE GENOMIC DNA]</scope>
    <source>
        <strain evidence="2 3">GH-19</strain>
    </source>
</reference>
<feature type="compositionally biased region" description="Pro residues" evidence="1">
    <location>
        <begin position="16"/>
        <end position="26"/>
    </location>
</feature>
<organism evidence="2 3">
    <name type="scientific">Marasmiellus scandens</name>
    <dbReference type="NCBI Taxonomy" id="2682957"/>
    <lineage>
        <taxon>Eukaryota</taxon>
        <taxon>Fungi</taxon>
        <taxon>Dikarya</taxon>
        <taxon>Basidiomycota</taxon>
        <taxon>Agaricomycotina</taxon>
        <taxon>Agaricomycetes</taxon>
        <taxon>Agaricomycetidae</taxon>
        <taxon>Agaricales</taxon>
        <taxon>Marasmiineae</taxon>
        <taxon>Omphalotaceae</taxon>
        <taxon>Marasmiellus</taxon>
    </lineage>
</organism>
<protein>
    <submittedName>
        <fullName evidence="2">Uncharacterized protein</fullName>
    </submittedName>
</protein>
<evidence type="ECO:0000313" key="2">
    <source>
        <dbReference type="EMBL" id="KAK7472190.1"/>
    </source>
</evidence>
<sequence>MDRPTFSISPSSPSSSPSPPPLPPLPLQATQTESVISYLGRGRGFVMESLKQGEAEFKKRQLAASQKASEAADAEDAEAEEQRSDGSITPTESRPNPSPEDVANSVKQLSLKKSVCPRCQGTGRVSV</sequence>
<accession>A0ABR1K742</accession>
<feature type="region of interest" description="Disordered" evidence="1">
    <location>
        <begin position="58"/>
        <end position="109"/>
    </location>
</feature>
<dbReference type="EMBL" id="JBANRG010000001">
    <property type="protein sequence ID" value="KAK7472190.1"/>
    <property type="molecule type" value="Genomic_DNA"/>
</dbReference>
<gene>
    <name evidence="2" type="ORF">VKT23_000312</name>
</gene>